<dbReference type="Proteomes" id="UP000176376">
    <property type="component" value="Unassembled WGS sequence"/>
</dbReference>
<evidence type="ECO:0000313" key="3">
    <source>
        <dbReference type="Proteomes" id="UP000176376"/>
    </source>
</evidence>
<protein>
    <recommendedName>
        <fullName evidence="4">Secondary thiamine-phosphate synthase enzyme</fullName>
    </recommendedName>
</protein>
<evidence type="ECO:0008006" key="4">
    <source>
        <dbReference type="Google" id="ProtNLM"/>
    </source>
</evidence>
<dbReference type="AlphaFoldDB" id="A0A1F7JK93"/>
<comment type="similarity">
    <text evidence="1">Belongs to the UPF0047 family.</text>
</comment>
<evidence type="ECO:0000256" key="1">
    <source>
        <dbReference type="ARBA" id="ARBA00005534"/>
    </source>
</evidence>
<dbReference type="PANTHER" id="PTHR30615">
    <property type="entry name" value="UNCHARACTERIZED PROTEIN YJBQ-RELATED"/>
    <property type="match status" value="1"/>
</dbReference>
<dbReference type="Gene3D" id="2.60.120.460">
    <property type="entry name" value="YjbQ-like"/>
    <property type="match status" value="1"/>
</dbReference>
<gene>
    <name evidence="2" type="ORF">A3J15_00355</name>
</gene>
<proteinExistence type="inferred from homology"/>
<reference evidence="2 3" key="1">
    <citation type="journal article" date="2016" name="Nat. Commun.">
        <title>Thousands of microbial genomes shed light on interconnected biogeochemical processes in an aquifer system.</title>
        <authorList>
            <person name="Anantharaman K."/>
            <person name="Brown C.T."/>
            <person name="Hug L.A."/>
            <person name="Sharon I."/>
            <person name="Castelle C.J."/>
            <person name="Probst A.J."/>
            <person name="Thomas B.C."/>
            <person name="Singh A."/>
            <person name="Wilkins M.J."/>
            <person name="Karaoz U."/>
            <person name="Brodie E.L."/>
            <person name="Williams K.H."/>
            <person name="Hubbard S.S."/>
            <person name="Banfield J.F."/>
        </authorList>
    </citation>
    <scope>NUCLEOTIDE SEQUENCE [LARGE SCALE GENOMIC DNA]</scope>
</reference>
<dbReference type="STRING" id="1802074.A3J15_00355"/>
<dbReference type="PIRSF" id="PIRSF004681">
    <property type="entry name" value="UCP004681"/>
    <property type="match status" value="1"/>
</dbReference>
<sequence length="130" mass="14738">MEKLVVSTTKEKEIIDLTEQIELVINHSQKKEGVIMLFITHTTAGLTTADLDPGTDLDMLDAFDQIIPHLAYRHPHDPKHVKDHIMSSIIGSQLLMPFEDGKLILGTWQRPVIVELNGPRSRTIYVKFIV</sequence>
<name>A0A1F7JK93_9BACT</name>
<dbReference type="InterPro" id="IPR035917">
    <property type="entry name" value="YjbQ-like_sf"/>
</dbReference>
<dbReference type="SUPFAM" id="SSF111038">
    <property type="entry name" value="YjbQ-like"/>
    <property type="match status" value="1"/>
</dbReference>
<organism evidence="2 3">
    <name type="scientific">Candidatus Roizmanbacteria bacterium RIFCSPLOWO2_02_FULL_38_10</name>
    <dbReference type="NCBI Taxonomy" id="1802074"/>
    <lineage>
        <taxon>Bacteria</taxon>
        <taxon>Candidatus Roizmaniibacteriota</taxon>
    </lineage>
</organism>
<evidence type="ECO:0000313" key="2">
    <source>
        <dbReference type="EMBL" id="OGK56018.1"/>
    </source>
</evidence>
<dbReference type="PANTHER" id="PTHR30615:SF8">
    <property type="entry name" value="UPF0047 PROTEIN C4A8.02C"/>
    <property type="match status" value="1"/>
</dbReference>
<accession>A0A1F7JK93</accession>
<dbReference type="EMBL" id="MGAY01000048">
    <property type="protein sequence ID" value="OGK56018.1"/>
    <property type="molecule type" value="Genomic_DNA"/>
</dbReference>
<dbReference type="NCBIfam" id="TIGR00149">
    <property type="entry name" value="TIGR00149_YjbQ"/>
    <property type="match status" value="1"/>
</dbReference>
<dbReference type="InterPro" id="IPR001602">
    <property type="entry name" value="UPF0047_YjbQ-like"/>
</dbReference>
<dbReference type="Pfam" id="PF01894">
    <property type="entry name" value="YjbQ"/>
    <property type="match status" value="1"/>
</dbReference>
<comment type="caution">
    <text evidence="2">The sequence shown here is derived from an EMBL/GenBank/DDBJ whole genome shotgun (WGS) entry which is preliminary data.</text>
</comment>